<dbReference type="OrthoDB" id="3520984at2759"/>
<dbReference type="Gene3D" id="4.10.240.10">
    <property type="entry name" value="Zn(2)-C6 fungal-type DNA-binding domain"/>
    <property type="match status" value="1"/>
</dbReference>
<evidence type="ECO:0008006" key="4">
    <source>
        <dbReference type="Google" id="ProtNLM"/>
    </source>
</evidence>
<keyword evidence="3" id="KW-1185">Reference proteome</keyword>
<reference evidence="2 3" key="1">
    <citation type="submission" date="2020-03" db="EMBL/GenBank/DDBJ databases">
        <title>Draft Genome Sequence of Cudoniella acicularis.</title>
        <authorList>
            <person name="Buettner E."/>
            <person name="Kellner H."/>
        </authorList>
    </citation>
    <scope>NUCLEOTIDE SEQUENCE [LARGE SCALE GENOMIC DNA]</scope>
    <source>
        <strain evidence="2 3">DSM 108380</strain>
    </source>
</reference>
<dbReference type="EMBL" id="JAAMPI010000002">
    <property type="protein sequence ID" value="KAF4638024.1"/>
    <property type="molecule type" value="Genomic_DNA"/>
</dbReference>
<dbReference type="GO" id="GO:0008270">
    <property type="term" value="F:zinc ion binding"/>
    <property type="evidence" value="ECO:0007669"/>
    <property type="project" value="InterPro"/>
</dbReference>
<dbReference type="GO" id="GO:0000981">
    <property type="term" value="F:DNA-binding transcription factor activity, RNA polymerase II-specific"/>
    <property type="evidence" value="ECO:0007669"/>
    <property type="project" value="InterPro"/>
</dbReference>
<dbReference type="CDD" id="cd00067">
    <property type="entry name" value="GAL4"/>
    <property type="match status" value="1"/>
</dbReference>
<dbReference type="InterPro" id="IPR036864">
    <property type="entry name" value="Zn2-C6_fun-type_DNA-bd_sf"/>
</dbReference>
<keyword evidence="1" id="KW-0539">Nucleus</keyword>
<comment type="caution">
    <text evidence="2">The sequence shown here is derived from an EMBL/GenBank/DDBJ whole genome shotgun (WGS) entry which is preliminary data.</text>
</comment>
<evidence type="ECO:0000313" key="3">
    <source>
        <dbReference type="Proteomes" id="UP000566819"/>
    </source>
</evidence>
<gene>
    <name evidence="2" type="ORF">G7Y89_g40</name>
</gene>
<dbReference type="Proteomes" id="UP000566819">
    <property type="component" value="Unassembled WGS sequence"/>
</dbReference>
<dbReference type="PANTHER" id="PTHR38791">
    <property type="entry name" value="ZN(II)2CYS6 TRANSCRIPTION FACTOR (EUROFUNG)-RELATED-RELATED"/>
    <property type="match status" value="1"/>
</dbReference>
<name>A0A8H4WBJ3_9HELO</name>
<evidence type="ECO:0000313" key="2">
    <source>
        <dbReference type="EMBL" id="KAF4638024.1"/>
    </source>
</evidence>
<dbReference type="InterPro" id="IPR001138">
    <property type="entry name" value="Zn2Cys6_DnaBD"/>
</dbReference>
<organism evidence="2 3">
    <name type="scientific">Cudoniella acicularis</name>
    <dbReference type="NCBI Taxonomy" id="354080"/>
    <lineage>
        <taxon>Eukaryota</taxon>
        <taxon>Fungi</taxon>
        <taxon>Dikarya</taxon>
        <taxon>Ascomycota</taxon>
        <taxon>Pezizomycotina</taxon>
        <taxon>Leotiomycetes</taxon>
        <taxon>Helotiales</taxon>
        <taxon>Tricladiaceae</taxon>
        <taxon>Cudoniella</taxon>
    </lineage>
</organism>
<evidence type="ECO:0000256" key="1">
    <source>
        <dbReference type="ARBA" id="ARBA00023242"/>
    </source>
</evidence>
<dbReference type="InterPro" id="IPR053175">
    <property type="entry name" value="DHMBA_Reg_Transcription_Factor"/>
</dbReference>
<protein>
    <recommendedName>
        <fullName evidence="4">Zn(2)-C6 fungal-type domain-containing protein</fullName>
    </recommendedName>
</protein>
<sequence>MVHTGRPSRGCAVCKRRRIKVFLSFLQSRALLTPKTQCDEAEPECSYCIKTKQKCPGYVHQFDLAWRDQTTVAKKSVERRKNAIVKARIEEDATKLHKLVARNMSQDPCLSSMGLVSSSKLTLNLEEFPLSFYFAIYATPSSQTPFERRGLVGHIAPTFLRAKPDSTIRMSIMAVATCLFLAWMNRTPDSPFSRSYYLKALSAMKDQLSKPEACSNDEMLMGVLLLQLYEHGQEKSFFEGPPGGALALIKHRGLNGFKSDISQGLLFDVRGQLIEKAYRDSQPLRDDVYSWKNIAEDSDLPPGVRLDTICMDVANLNASVVRLMQDQGEKNSHQTGIFPLLVQAAEIESRLAAWSTSIPSFWRPIAVHGPNCISPGIQRAGLYQQYCDVYPSITASGIWNKYRLAKIRVQRSILSLLSQHEQTASNLAQQDLSQGRIQLEVDNICASIPYHLGDRTRPGRIGDKSIRYPHPPGISVPDIHYLRGLALGGFVLLNPLGAVLEMDLKLREGQREWIGGQLMRTFRVYNLLWETDEGSVLSKLYNHNVIGREIRPSHETRELREASERLQRIENITNQFKQSERLEQKSQRLLLLPLARI</sequence>
<dbReference type="PANTHER" id="PTHR38791:SF5">
    <property type="entry name" value="TRANSCRIPTION FACTOR DBAG-RELATED"/>
    <property type="match status" value="1"/>
</dbReference>
<dbReference type="AlphaFoldDB" id="A0A8H4WBJ3"/>
<proteinExistence type="predicted"/>
<accession>A0A8H4WBJ3</accession>